<dbReference type="PANTHER" id="PTHR46766:SF1">
    <property type="entry name" value="GLUTAMINE-RICH PROTEIN 2"/>
    <property type="match status" value="1"/>
</dbReference>
<dbReference type="RefSeq" id="WP_329779843.1">
    <property type="nucleotide sequence ID" value="NZ_JAYJJR010000057.1"/>
</dbReference>
<accession>A0ABU5XQB8</accession>
<keyword evidence="4" id="KW-1185">Reference proteome</keyword>
<feature type="non-terminal residue" evidence="3">
    <location>
        <position position="173"/>
    </location>
</feature>
<proteinExistence type="inferred from homology"/>
<organism evidence="3 4">
    <name type="scientific">[Mycobacterium] crassicus</name>
    <dbReference type="NCBI Taxonomy" id="2872309"/>
    <lineage>
        <taxon>Bacteria</taxon>
        <taxon>Bacillati</taxon>
        <taxon>Actinomycetota</taxon>
        <taxon>Actinomycetes</taxon>
        <taxon>Mycobacteriales</taxon>
        <taxon>Mycobacteriaceae</taxon>
        <taxon>Mycolicibacter</taxon>
    </lineage>
</organism>
<evidence type="ECO:0000313" key="3">
    <source>
        <dbReference type="EMBL" id="MEB3024213.1"/>
    </source>
</evidence>
<evidence type="ECO:0000313" key="4">
    <source>
        <dbReference type="Proteomes" id="UP001299596"/>
    </source>
</evidence>
<name>A0ABU5XQB8_9MYCO</name>
<comment type="caution">
    <text evidence="3">The sequence shown here is derived from an EMBL/GenBank/DDBJ whole genome shotgun (WGS) entry which is preliminary data.</text>
</comment>
<dbReference type="InterPro" id="IPR000030">
    <property type="entry name" value="PPE_dom"/>
</dbReference>
<comment type="similarity">
    <text evidence="1">Belongs to the mycobacterial PPE family.</text>
</comment>
<evidence type="ECO:0000256" key="1">
    <source>
        <dbReference type="ARBA" id="ARBA00010652"/>
    </source>
</evidence>
<dbReference type="Pfam" id="PF00823">
    <property type="entry name" value="PPE"/>
    <property type="match status" value="1"/>
</dbReference>
<dbReference type="PANTHER" id="PTHR46766">
    <property type="entry name" value="GLUTAMINE-RICH PROTEIN 2"/>
    <property type="match status" value="1"/>
</dbReference>
<gene>
    <name evidence="3" type="ORF">K6T79_24665</name>
</gene>
<sequence>MLAPEVNSARMYAGAGSTPLLAAAAGWDRLAAMLVSAAGSYRAVTTALTDGPWRGGSAEAMAAAAQPYSVWLEATAAQAGQTAERARVAAAAYEAAFAATVPPPVIAANRVALSALVSGNVFGQNTAAIAANQADYEQMWAQDVVAMQTYAAGSAAAAPDTGALTAAPQTTNP</sequence>
<dbReference type="EMBL" id="JAYJJR010000057">
    <property type="protein sequence ID" value="MEB3024213.1"/>
    <property type="molecule type" value="Genomic_DNA"/>
</dbReference>
<dbReference type="Proteomes" id="UP001299596">
    <property type="component" value="Unassembled WGS sequence"/>
</dbReference>
<protein>
    <submittedName>
        <fullName evidence="3">PPE family protein</fullName>
    </submittedName>
</protein>
<dbReference type="Gene3D" id="1.20.1260.20">
    <property type="entry name" value="PPE superfamily"/>
    <property type="match status" value="1"/>
</dbReference>
<dbReference type="InterPro" id="IPR038332">
    <property type="entry name" value="PPE_sf"/>
</dbReference>
<feature type="domain" description="PPE" evidence="2">
    <location>
        <begin position="1"/>
        <end position="158"/>
    </location>
</feature>
<reference evidence="3 4" key="1">
    <citation type="submission" date="2023-12" db="EMBL/GenBank/DDBJ databases">
        <title>Description of new species of Mycobacterium terrae complex isolated from sewage at the Sao Paulo Zoological Park Foundation in Brazil.</title>
        <authorList>
            <person name="Romagnoli C.L."/>
            <person name="Conceicao E.C."/>
            <person name="Machado E."/>
            <person name="Barreto L.B.P.F."/>
            <person name="Sharma A."/>
            <person name="Silva N.M."/>
            <person name="Marques L.E."/>
            <person name="Juliana M.A."/>
            <person name="Lourenco M.C.S."/>
            <person name="Digiampietri L.A."/>
            <person name="Suffys P.N."/>
            <person name="Viana-Niero C."/>
        </authorList>
    </citation>
    <scope>NUCLEOTIDE SEQUENCE [LARGE SCALE GENOMIC DNA]</scope>
    <source>
        <strain evidence="3 4">MYC098</strain>
    </source>
</reference>
<dbReference type="SUPFAM" id="SSF140459">
    <property type="entry name" value="PE/PPE dimer-like"/>
    <property type="match status" value="1"/>
</dbReference>
<evidence type="ECO:0000259" key="2">
    <source>
        <dbReference type="Pfam" id="PF00823"/>
    </source>
</evidence>